<dbReference type="EMBL" id="FOHN01000029">
    <property type="protein sequence ID" value="SET55033.1"/>
    <property type="molecule type" value="Genomic_DNA"/>
</dbReference>
<gene>
    <name evidence="2" type="ORF">SAMN04487772_12919</name>
</gene>
<dbReference type="AlphaFoldDB" id="A0A1I0FAH4"/>
<evidence type="ECO:0000256" key="1">
    <source>
        <dbReference type="ARBA" id="ARBA00009981"/>
    </source>
</evidence>
<name>A0A1I0FAH4_9FIRM</name>
<evidence type="ECO:0008006" key="4">
    <source>
        <dbReference type="Google" id="ProtNLM"/>
    </source>
</evidence>
<reference evidence="2 3" key="1">
    <citation type="submission" date="2016-10" db="EMBL/GenBank/DDBJ databases">
        <authorList>
            <person name="de Groot N.N."/>
        </authorList>
    </citation>
    <scope>NUCLEOTIDE SEQUENCE [LARGE SCALE GENOMIC DNA]</scope>
    <source>
        <strain evidence="2 3">DSM 1801</strain>
    </source>
</reference>
<keyword evidence="3" id="KW-1185">Reference proteome</keyword>
<organism evidence="2 3">
    <name type="scientific">[Clostridium] polysaccharolyticum</name>
    <dbReference type="NCBI Taxonomy" id="29364"/>
    <lineage>
        <taxon>Bacteria</taxon>
        <taxon>Bacillati</taxon>
        <taxon>Bacillota</taxon>
        <taxon>Clostridia</taxon>
        <taxon>Lachnospirales</taxon>
        <taxon>Lachnospiraceae</taxon>
    </lineage>
</organism>
<proteinExistence type="inferred from homology"/>
<dbReference type="OrthoDB" id="9795585at2"/>
<evidence type="ECO:0000313" key="3">
    <source>
        <dbReference type="Proteomes" id="UP000199800"/>
    </source>
</evidence>
<accession>A0A1I0FAH4</accession>
<dbReference type="Proteomes" id="UP000199800">
    <property type="component" value="Unassembled WGS sequence"/>
</dbReference>
<evidence type="ECO:0000313" key="2">
    <source>
        <dbReference type="EMBL" id="SET55033.1"/>
    </source>
</evidence>
<dbReference type="InterPro" id="IPR036165">
    <property type="entry name" value="YefM-like_sf"/>
</dbReference>
<protein>
    <recommendedName>
        <fullName evidence="4">Antitoxin</fullName>
    </recommendedName>
</protein>
<comment type="similarity">
    <text evidence="1">Belongs to the phD/YefM antitoxin family.</text>
</comment>
<dbReference type="RefSeq" id="WP_092478769.1">
    <property type="nucleotide sequence ID" value="NZ_FOHN01000029.1"/>
</dbReference>
<sequence>MPRILPMEQQKDFTKIMSLCKESKEPVFLTKDGAGALAVLDMESYEKFVNKEGKKETAEEEMDALDLLISLHKSLEESDVLMNFI</sequence>
<dbReference type="SUPFAM" id="SSF143120">
    <property type="entry name" value="YefM-like"/>
    <property type="match status" value="1"/>
</dbReference>